<feature type="compositionally biased region" description="Polar residues" evidence="8">
    <location>
        <begin position="147"/>
        <end position="157"/>
    </location>
</feature>
<evidence type="ECO:0000313" key="11">
    <source>
        <dbReference type="EMBL" id="KAK2563839.1"/>
    </source>
</evidence>
<feature type="compositionally biased region" description="Basic and acidic residues" evidence="8">
    <location>
        <begin position="158"/>
        <end position="194"/>
    </location>
</feature>
<dbReference type="GO" id="GO:0000122">
    <property type="term" value="P:negative regulation of transcription by RNA polymerase II"/>
    <property type="evidence" value="ECO:0007669"/>
    <property type="project" value="TreeGrafter"/>
</dbReference>
<keyword evidence="2" id="KW-0479">Metal-binding</keyword>
<accession>A0AAD9V7B0</accession>
<dbReference type="GO" id="GO:0005730">
    <property type="term" value="C:nucleolus"/>
    <property type="evidence" value="ECO:0007669"/>
    <property type="project" value="TreeGrafter"/>
</dbReference>
<dbReference type="InterPro" id="IPR058719">
    <property type="entry name" value="WHD_LYAR"/>
</dbReference>
<evidence type="ECO:0000256" key="6">
    <source>
        <dbReference type="ARBA" id="ARBA00023242"/>
    </source>
</evidence>
<evidence type="ECO:0000259" key="10">
    <source>
        <dbReference type="Pfam" id="PF25879"/>
    </source>
</evidence>
<dbReference type="FunFam" id="3.30.1490.490:FF:000001">
    <property type="entry name" value="cell growth-regulating nucleolar protein-like"/>
    <property type="match status" value="1"/>
</dbReference>
<dbReference type="InterPro" id="IPR036236">
    <property type="entry name" value="Znf_C2H2_sf"/>
</dbReference>
<dbReference type="Gene3D" id="3.30.1490.490">
    <property type="match status" value="1"/>
</dbReference>
<comment type="subcellular location">
    <subcellularLocation>
        <location evidence="1">Nucleus</location>
    </subcellularLocation>
</comment>
<dbReference type="AlphaFoldDB" id="A0AAD9V7B0"/>
<dbReference type="SUPFAM" id="SSF57667">
    <property type="entry name" value="beta-beta-alpha zinc fingers"/>
    <property type="match status" value="1"/>
</dbReference>
<evidence type="ECO:0000256" key="5">
    <source>
        <dbReference type="ARBA" id="ARBA00022833"/>
    </source>
</evidence>
<evidence type="ECO:0000313" key="12">
    <source>
        <dbReference type="Proteomes" id="UP001249851"/>
    </source>
</evidence>
<dbReference type="GO" id="GO:0003677">
    <property type="term" value="F:DNA binding"/>
    <property type="evidence" value="ECO:0007669"/>
    <property type="project" value="InterPro"/>
</dbReference>
<evidence type="ECO:0000256" key="3">
    <source>
        <dbReference type="ARBA" id="ARBA00022737"/>
    </source>
</evidence>
<dbReference type="PANTHER" id="PTHR13100">
    <property type="entry name" value="CELL GROWTH-REGULATING NUCLEOLAR PROTEIN LYAR"/>
    <property type="match status" value="1"/>
</dbReference>
<gene>
    <name evidence="11" type="ORF">P5673_012844</name>
</gene>
<keyword evidence="12" id="KW-1185">Reference proteome</keyword>
<evidence type="ECO:0000256" key="7">
    <source>
        <dbReference type="PROSITE-ProRule" id="PRU01145"/>
    </source>
</evidence>
<organism evidence="11 12">
    <name type="scientific">Acropora cervicornis</name>
    <name type="common">Staghorn coral</name>
    <dbReference type="NCBI Taxonomy" id="6130"/>
    <lineage>
        <taxon>Eukaryota</taxon>
        <taxon>Metazoa</taxon>
        <taxon>Cnidaria</taxon>
        <taxon>Anthozoa</taxon>
        <taxon>Hexacorallia</taxon>
        <taxon>Scleractinia</taxon>
        <taxon>Astrocoeniina</taxon>
        <taxon>Acroporidae</taxon>
        <taxon>Acropora</taxon>
    </lineage>
</organism>
<keyword evidence="5" id="KW-0862">Zinc</keyword>
<dbReference type="InterPro" id="IPR039999">
    <property type="entry name" value="LYAR"/>
</dbReference>
<reference evidence="11" key="1">
    <citation type="journal article" date="2023" name="G3 (Bethesda)">
        <title>Whole genome assembly and annotation of the endangered Caribbean coral Acropora cervicornis.</title>
        <authorList>
            <person name="Selwyn J.D."/>
            <person name="Vollmer S.V."/>
        </authorList>
    </citation>
    <scope>NUCLEOTIDE SEQUENCE</scope>
    <source>
        <strain evidence="11">K2</strain>
    </source>
</reference>
<dbReference type="InterPro" id="IPR014898">
    <property type="entry name" value="Znf_C2H2_LYAR"/>
</dbReference>
<keyword evidence="4 7" id="KW-0863">Zinc-finger</keyword>
<name>A0AAD9V7B0_ACRCE</name>
<dbReference type="PANTHER" id="PTHR13100:SF10">
    <property type="entry name" value="CELL GROWTH-REGULATING NUCLEOLAR PROTEIN"/>
    <property type="match status" value="1"/>
</dbReference>
<reference evidence="11" key="2">
    <citation type="journal article" date="2023" name="Science">
        <title>Genomic signatures of disease resistance in endangered staghorn corals.</title>
        <authorList>
            <person name="Vollmer S.V."/>
            <person name="Selwyn J.D."/>
            <person name="Despard B.A."/>
            <person name="Roesel C.L."/>
        </authorList>
    </citation>
    <scope>NUCLEOTIDE SEQUENCE</scope>
    <source>
        <strain evidence="11">K2</strain>
    </source>
</reference>
<comment type="caution">
    <text evidence="11">The sequence shown here is derived from an EMBL/GenBank/DDBJ whole genome shotgun (WGS) entry which is preliminary data.</text>
</comment>
<keyword evidence="6" id="KW-0539">Nucleus</keyword>
<feature type="domain" description="Cell growth-regulating nucleolar protein-like winged helix" evidence="10">
    <location>
        <begin position="257"/>
        <end position="300"/>
    </location>
</feature>
<dbReference type="Pfam" id="PF08790">
    <property type="entry name" value="zf-LYAR"/>
    <property type="match status" value="1"/>
</dbReference>
<dbReference type="GO" id="GO:0008270">
    <property type="term" value="F:zinc ion binding"/>
    <property type="evidence" value="ECO:0007669"/>
    <property type="project" value="UniProtKB-KW"/>
</dbReference>
<evidence type="ECO:0000256" key="1">
    <source>
        <dbReference type="ARBA" id="ARBA00004123"/>
    </source>
</evidence>
<proteinExistence type="predicted"/>
<protein>
    <submittedName>
        <fullName evidence="11">Cell growth-regulating nucleolar protein</fullName>
    </submittedName>
</protein>
<feature type="domain" description="Zinc finger C2H2 LYAR-type" evidence="9">
    <location>
        <begin position="32"/>
        <end position="59"/>
    </location>
</feature>
<evidence type="ECO:0000259" key="9">
    <source>
        <dbReference type="Pfam" id="PF08790"/>
    </source>
</evidence>
<evidence type="ECO:0000256" key="8">
    <source>
        <dbReference type="SAM" id="MobiDB-lite"/>
    </source>
</evidence>
<evidence type="ECO:0000256" key="4">
    <source>
        <dbReference type="ARBA" id="ARBA00022771"/>
    </source>
</evidence>
<dbReference type="GO" id="GO:0006364">
    <property type="term" value="P:rRNA processing"/>
    <property type="evidence" value="ECO:0007669"/>
    <property type="project" value="TreeGrafter"/>
</dbReference>
<dbReference type="PROSITE" id="PS51804">
    <property type="entry name" value="ZF_C2HC_LYAR"/>
    <property type="match status" value="2"/>
</dbReference>
<dbReference type="Pfam" id="PF25879">
    <property type="entry name" value="WHD_LYAR"/>
    <property type="match status" value="1"/>
</dbReference>
<feature type="compositionally biased region" description="Basic residues" evidence="8">
    <location>
        <begin position="195"/>
        <end position="207"/>
    </location>
</feature>
<dbReference type="Proteomes" id="UP001249851">
    <property type="component" value="Unassembled WGS sequence"/>
</dbReference>
<sequence length="301" mass="34359">MVSFCCNACGRTVKKAQVEKHYQFECRDCNELSCIDCGQDFYGDDYASHTTCISEAEKYQGKLYKPKEKQNKGEHKQQEWLKHVREATTSGAVEPRIAGLLDKISAYPNVPRKRAKFKNFCQSSVHVRDSVTLDRLWDIFSSGFKTNPQGEISGSSGESDKVAPHGDVANDHDDLDETNKNQSDKEHKQSFNKEKHSKRKDSKKHKKEERLKDIDNAENGVQFKEKSKNQRKYANENSEELLDAISSGNQSLRLCCVLAEFQACGANYTNLSENKIRALFDKKVHSNPNFKVRKDIVRLVK</sequence>
<feature type="region of interest" description="Disordered" evidence="8">
    <location>
        <begin position="147"/>
        <end position="234"/>
    </location>
</feature>
<dbReference type="EMBL" id="JARQWQ010000024">
    <property type="protein sequence ID" value="KAK2563839.1"/>
    <property type="molecule type" value="Genomic_DNA"/>
</dbReference>
<keyword evidence="3" id="KW-0677">Repeat</keyword>
<evidence type="ECO:0000256" key="2">
    <source>
        <dbReference type="ARBA" id="ARBA00022723"/>
    </source>
</evidence>